<protein>
    <submittedName>
        <fullName evidence="2">Uncharacterized protein</fullName>
    </submittedName>
</protein>
<reference evidence="2 3" key="1">
    <citation type="journal article" date="2015" name="Genome Biol. Evol.">
        <title>Comparative Genomics of a Bacterivorous Green Alga Reveals Evolutionary Causalities and Consequences of Phago-Mixotrophic Mode of Nutrition.</title>
        <authorList>
            <person name="Burns J.A."/>
            <person name="Paasch A."/>
            <person name="Narechania A."/>
            <person name="Kim E."/>
        </authorList>
    </citation>
    <scope>NUCLEOTIDE SEQUENCE [LARGE SCALE GENOMIC DNA]</scope>
    <source>
        <strain evidence="2 3">PLY_AMNH</strain>
    </source>
</reference>
<feature type="compositionally biased region" description="Polar residues" evidence="1">
    <location>
        <begin position="236"/>
        <end position="261"/>
    </location>
</feature>
<dbReference type="AlphaFoldDB" id="A0AAE0BID2"/>
<gene>
    <name evidence="2" type="ORF">CYMTET_53625</name>
</gene>
<organism evidence="2 3">
    <name type="scientific">Cymbomonas tetramitiformis</name>
    <dbReference type="NCBI Taxonomy" id="36881"/>
    <lineage>
        <taxon>Eukaryota</taxon>
        <taxon>Viridiplantae</taxon>
        <taxon>Chlorophyta</taxon>
        <taxon>Pyramimonadophyceae</taxon>
        <taxon>Pyramimonadales</taxon>
        <taxon>Pyramimonadaceae</taxon>
        <taxon>Cymbomonas</taxon>
    </lineage>
</organism>
<comment type="caution">
    <text evidence="2">The sequence shown here is derived from an EMBL/GenBank/DDBJ whole genome shotgun (WGS) entry which is preliminary data.</text>
</comment>
<evidence type="ECO:0000313" key="2">
    <source>
        <dbReference type="EMBL" id="KAK3236224.1"/>
    </source>
</evidence>
<accession>A0AAE0BID2</accession>
<feature type="compositionally biased region" description="Low complexity" evidence="1">
    <location>
        <begin position="191"/>
        <end position="215"/>
    </location>
</feature>
<sequence length="300" mass="32928">MTTDRSKLRRLQQEVEMLQKYPSGEVAGILMWDLSQHVFCVQPEAVKQHIDLMEATLDHGGVDNSRELVEELQFPHWYESSGTWKYQLLRYLQRVDMDTLREDLHKFWQRCGHLKPPLELVTLAAKGPAKFYPVDDGEGGVEVFTDNASAHEYLHLEEGRRMLRCTSTMELGYDAIHAPGERRPPPPQPPAAAAAAAMARAYDAGAGPSGTGPSAREAPSERRETPTRGNLVRQVRSPTPDASSECSDWSTVEAASNPASTSLVADLTEGKSKNLKEAIGLAYEGVVSAGEGDLSASEVI</sequence>
<feature type="region of interest" description="Disordered" evidence="1">
    <location>
        <begin position="176"/>
        <end position="261"/>
    </location>
</feature>
<keyword evidence="3" id="KW-1185">Reference proteome</keyword>
<dbReference type="Proteomes" id="UP001190700">
    <property type="component" value="Unassembled WGS sequence"/>
</dbReference>
<name>A0AAE0BID2_9CHLO</name>
<evidence type="ECO:0000256" key="1">
    <source>
        <dbReference type="SAM" id="MobiDB-lite"/>
    </source>
</evidence>
<dbReference type="EMBL" id="LGRX02035119">
    <property type="protein sequence ID" value="KAK3236224.1"/>
    <property type="molecule type" value="Genomic_DNA"/>
</dbReference>
<evidence type="ECO:0000313" key="3">
    <source>
        <dbReference type="Proteomes" id="UP001190700"/>
    </source>
</evidence>
<proteinExistence type="predicted"/>